<accession>Q0FLK9</accession>
<evidence type="ECO:0000256" key="1">
    <source>
        <dbReference type="SAM" id="MobiDB-lite"/>
    </source>
</evidence>
<evidence type="ECO:0000313" key="3">
    <source>
        <dbReference type="Proteomes" id="UP000006230"/>
    </source>
</evidence>
<reference evidence="2 3" key="1">
    <citation type="journal article" date="2010" name="J. Bacteriol.">
        <title>Genome sequences of Pelagibaca bermudensis HTCC2601T and Maritimibacter alkaliphilus HTCC2654T, the type strains of two marine Roseobacter genera.</title>
        <authorList>
            <person name="Thrash J.C."/>
            <person name="Cho J.C."/>
            <person name="Ferriera S."/>
            <person name="Johnson J."/>
            <person name="Vergin K.L."/>
            <person name="Giovannoni S.J."/>
        </authorList>
    </citation>
    <scope>NUCLEOTIDE SEQUENCE [LARGE SCALE GENOMIC DNA]</scope>
    <source>
        <strain evidence="3">DSM 26914 / JCM 13377 / KCTC 12554 / HTCC2601</strain>
    </source>
</reference>
<protein>
    <submittedName>
        <fullName evidence="2">Uncharacterized protein</fullName>
    </submittedName>
</protein>
<keyword evidence="3" id="KW-1185">Reference proteome</keyword>
<sequence>MPDHSDPLAALEPGIRRDVQSIAISEGVPAETLIPEIVAAYVRLLREAPGALPRNPLAPLAAGARRRADK</sequence>
<feature type="compositionally biased region" description="Low complexity" evidence="1">
    <location>
        <begin position="51"/>
        <end position="63"/>
    </location>
</feature>
<dbReference type="STRING" id="314265.R2601_22921"/>
<dbReference type="AlphaFoldDB" id="Q0FLK9"/>
<comment type="caution">
    <text evidence="2">The sequence shown here is derived from an EMBL/GenBank/DDBJ whole genome shotgun (WGS) entry which is preliminary data.</text>
</comment>
<dbReference type="HOGENOM" id="CLU_2754294_0_0_5"/>
<gene>
    <name evidence="2" type="ORF">R2601_22921</name>
</gene>
<evidence type="ECO:0000313" key="2">
    <source>
        <dbReference type="EMBL" id="EAU45089.1"/>
    </source>
</evidence>
<proteinExistence type="predicted"/>
<dbReference type="RefSeq" id="WP_007799774.1">
    <property type="nucleotide sequence ID" value="NZ_DS022276.1"/>
</dbReference>
<dbReference type="Proteomes" id="UP000006230">
    <property type="component" value="Unassembled WGS sequence"/>
</dbReference>
<feature type="region of interest" description="Disordered" evidence="1">
    <location>
        <begin position="51"/>
        <end position="70"/>
    </location>
</feature>
<organism evidence="2 3">
    <name type="scientific">Salipiger bermudensis (strain DSM 26914 / JCM 13377 / KCTC 12554 / HTCC2601)</name>
    <name type="common">Pelagibaca bermudensis</name>
    <dbReference type="NCBI Taxonomy" id="314265"/>
    <lineage>
        <taxon>Bacteria</taxon>
        <taxon>Pseudomonadati</taxon>
        <taxon>Pseudomonadota</taxon>
        <taxon>Alphaproteobacteria</taxon>
        <taxon>Rhodobacterales</taxon>
        <taxon>Roseobacteraceae</taxon>
        <taxon>Salipiger</taxon>
    </lineage>
</organism>
<name>Q0FLK9_SALBH</name>
<dbReference type="EMBL" id="AATQ01000032">
    <property type="protein sequence ID" value="EAU45089.1"/>
    <property type="molecule type" value="Genomic_DNA"/>
</dbReference>